<dbReference type="EMBL" id="FNDQ01000009">
    <property type="protein sequence ID" value="SDH65622.1"/>
    <property type="molecule type" value="Genomic_DNA"/>
</dbReference>
<dbReference type="Pfam" id="PF12669">
    <property type="entry name" value="FeoB_associated"/>
    <property type="match status" value="1"/>
</dbReference>
<name>A0A1G8E6P7_9FLAO</name>
<dbReference type="AlphaFoldDB" id="A0A1G8E6P7"/>
<keyword evidence="1" id="KW-0472">Membrane</keyword>
<gene>
    <name evidence="2" type="ORF">SAMN05421818_10999</name>
</gene>
<keyword evidence="1" id="KW-1133">Transmembrane helix</keyword>
<keyword evidence="3" id="KW-1185">Reference proteome</keyword>
<keyword evidence="1" id="KW-0812">Transmembrane</keyword>
<organism evidence="2 3">
    <name type="scientific">Myroides phaeus</name>
    <dbReference type="NCBI Taxonomy" id="702745"/>
    <lineage>
        <taxon>Bacteria</taxon>
        <taxon>Pseudomonadati</taxon>
        <taxon>Bacteroidota</taxon>
        <taxon>Flavobacteriia</taxon>
        <taxon>Flavobacteriales</taxon>
        <taxon>Flavobacteriaceae</taxon>
        <taxon>Myroides</taxon>
    </lineage>
</organism>
<feature type="transmembrane region" description="Helical" evidence="1">
    <location>
        <begin position="6"/>
        <end position="24"/>
    </location>
</feature>
<accession>A0A1G8E6P7</accession>
<evidence type="ECO:0000313" key="2">
    <source>
        <dbReference type="EMBL" id="SDH65622.1"/>
    </source>
</evidence>
<dbReference type="STRING" id="702745.SAMN05421818_10999"/>
<evidence type="ECO:0000256" key="1">
    <source>
        <dbReference type="SAM" id="Phobius"/>
    </source>
</evidence>
<sequence length="43" mass="4622">MDYQEVIAYAIVIIALGYFIKKSFWKNKGGKNGSCGNGSCGCS</sequence>
<protein>
    <submittedName>
        <fullName evidence="2">Virus attachment protein p12 family protein</fullName>
    </submittedName>
</protein>
<dbReference type="Proteomes" id="UP000243588">
    <property type="component" value="Unassembled WGS sequence"/>
</dbReference>
<reference evidence="3" key="1">
    <citation type="submission" date="2016-10" db="EMBL/GenBank/DDBJ databases">
        <authorList>
            <person name="Varghese N."/>
            <person name="Submissions S."/>
        </authorList>
    </citation>
    <scope>NUCLEOTIDE SEQUENCE [LARGE SCALE GENOMIC DNA]</scope>
    <source>
        <strain evidence="3">DSM 23313</strain>
    </source>
</reference>
<proteinExistence type="predicted"/>
<evidence type="ECO:0000313" key="3">
    <source>
        <dbReference type="Proteomes" id="UP000243588"/>
    </source>
</evidence>
<dbReference type="RefSeq" id="WP_090407961.1">
    <property type="nucleotide sequence ID" value="NZ_CP047050.1"/>
</dbReference>